<dbReference type="EMBL" id="GBXM01029673">
    <property type="protein sequence ID" value="JAH78904.1"/>
    <property type="molecule type" value="Transcribed_RNA"/>
</dbReference>
<reference evidence="1" key="1">
    <citation type="submission" date="2014-11" db="EMBL/GenBank/DDBJ databases">
        <authorList>
            <person name="Amaro Gonzalez C."/>
        </authorList>
    </citation>
    <scope>NUCLEOTIDE SEQUENCE</scope>
</reference>
<evidence type="ECO:0000313" key="1">
    <source>
        <dbReference type="EMBL" id="JAH78904.1"/>
    </source>
</evidence>
<proteinExistence type="predicted"/>
<accession>A0A0E9VLA7</accession>
<protein>
    <submittedName>
        <fullName evidence="1">Uncharacterized protein</fullName>
    </submittedName>
</protein>
<dbReference type="AlphaFoldDB" id="A0A0E9VLA7"/>
<organism evidence="1">
    <name type="scientific">Anguilla anguilla</name>
    <name type="common">European freshwater eel</name>
    <name type="synonym">Muraena anguilla</name>
    <dbReference type="NCBI Taxonomy" id="7936"/>
    <lineage>
        <taxon>Eukaryota</taxon>
        <taxon>Metazoa</taxon>
        <taxon>Chordata</taxon>
        <taxon>Craniata</taxon>
        <taxon>Vertebrata</taxon>
        <taxon>Euteleostomi</taxon>
        <taxon>Actinopterygii</taxon>
        <taxon>Neopterygii</taxon>
        <taxon>Teleostei</taxon>
        <taxon>Anguilliformes</taxon>
        <taxon>Anguillidae</taxon>
        <taxon>Anguilla</taxon>
    </lineage>
</organism>
<name>A0A0E9VLA7_ANGAN</name>
<reference evidence="1" key="2">
    <citation type="journal article" date="2015" name="Fish Shellfish Immunol.">
        <title>Early steps in the European eel (Anguilla anguilla)-Vibrio vulnificus interaction in the gills: Role of the RtxA13 toxin.</title>
        <authorList>
            <person name="Callol A."/>
            <person name="Pajuelo D."/>
            <person name="Ebbesson L."/>
            <person name="Teles M."/>
            <person name="MacKenzie S."/>
            <person name="Amaro C."/>
        </authorList>
    </citation>
    <scope>NUCLEOTIDE SEQUENCE</scope>
</reference>
<sequence length="23" mass="2818">MDRHPSSHIIELRAFLFLDFLIF</sequence>